<dbReference type="Gene3D" id="1.10.260.40">
    <property type="entry name" value="lambda repressor-like DNA-binding domains"/>
    <property type="match status" value="1"/>
</dbReference>
<dbReference type="GO" id="GO:0003677">
    <property type="term" value="F:DNA binding"/>
    <property type="evidence" value="ECO:0007669"/>
    <property type="project" value="InterPro"/>
</dbReference>
<dbReference type="InterPro" id="IPR010982">
    <property type="entry name" value="Lambda_DNA-bd_dom_sf"/>
</dbReference>
<accession>A0A3E2U3S1</accession>
<dbReference type="InterPro" id="IPR001387">
    <property type="entry name" value="Cro/C1-type_HTH"/>
</dbReference>
<dbReference type="AlphaFoldDB" id="A0A3E2U3S1"/>
<name>A0A3E2U3S1_9FIRM</name>
<comment type="caution">
    <text evidence="1">The sequence shown here is derived from an EMBL/GenBank/DDBJ whole genome shotgun (WGS) entry which is preliminary data.</text>
</comment>
<dbReference type="Proteomes" id="UP000260991">
    <property type="component" value="Unassembled WGS sequence"/>
</dbReference>
<dbReference type="EMBL" id="QVER01000011">
    <property type="protein sequence ID" value="RGB90838.1"/>
    <property type="molecule type" value="Genomic_DNA"/>
</dbReference>
<dbReference type="SUPFAM" id="SSF47413">
    <property type="entry name" value="lambda repressor-like DNA-binding domains"/>
    <property type="match status" value="1"/>
</dbReference>
<gene>
    <name evidence="1" type="ORF">DWZ46_09970</name>
</gene>
<proteinExistence type="predicted"/>
<protein>
    <submittedName>
        <fullName evidence="1">XRE family transcriptional regulator</fullName>
    </submittedName>
</protein>
<reference evidence="1 2" key="1">
    <citation type="submission" date="2018-08" db="EMBL/GenBank/DDBJ databases">
        <title>A genome reference for cultivated species of the human gut microbiota.</title>
        <authorList>
            <person name="Zou Y."/>
            <person name="Xue W."/>
            <person name="Luo G."/>
        </authorList>
    </citation>
    <scope>NUCLEOTIDE SEQUENCE [LARGE SCALE GENOMIC DNA]</scope>
    <source>
        <strain evidence="1 2">AF32-8AC</strain>
    </source>
</reference>
<dbReference type="RefSeq" id="WP_158403430.1">
    <property type="nucleotide sequence ID" value="NZ_QVER01000011.1"/>
</dbReference>
<dbReference type="CDD" id="cd00093">
    <property type="entry name" value="HTH_XRE"/>
    <property type="match status" value="1"/>
</dbReference>
<evidence type="ECO:0000313" key="1">
    <source>
        <dbReference type="EMBL" id="RGB90838.1"/>
    </source>
</evidence>
<organism evidence="1 2">
    <name type="scientific">Faecalibacterium prausnitzii</name>
    <dbReference type="NCBI Taxonomy" id="853"/>
    <lineage>
        <taxon>Bacteria</taxon>
        <taxon>Bacillati</taxon>
        <taxon>Bacillota</taxon>
        <taxon>Clostridia</taxon>
        <taxon>Eubacteriales</taxon>
        <taxon>Oscillospiraceae</taxon>
        <taxon>Faecalibacterium</taxon>
    </lineage>
</organism>
<sequence>MQNNVDSSELNKKRGKRLKQAIISTGIPQYKIAEDFAHVTPGHLSSVVRGGRKLTEQLAALVADAVGVRKEWLLCEDDFRTEAEKEEAEKSEILRPDGPTMTAVLLRKILDRMVSNAAKEYGLSPEKISENRRAGVFVEVGHYADYLIEQTIMEVSQNGSDCEAKE</sequence>
<evidence type="ECO:0000313" key="2">
    <source>
        <dbReference type="Proteomes" id="UP000260991"/>
    </source>
</evidence>